<evidence type="ECO:0000313" key="4">
    <source>
        <dbReference type="Proteomes" id="UP000799764"/>
    </source>
</evidence>
<feature type="transmembrane region" description="Helical" evidence="2">
    <location>
        <begin position="146"/>
        <end position="167"/>
    </location>
</feature>
<proteinExistence type="predicted"/>
<reference evidence="3" key="1">
    <citation type="journal article" date="2020" name="Stud. Mycol.">
        <title>101 Dothideomycetes genomes: a test case for predicting lifestyles and emergence of pathogens.</title>
        <authorList>
            <person name="Haridas S."/>
            <person name="Albert R."/>
            <person name="Binder M."/>
            <person name="Bloem J."/>
            <person name="Labutti K."/>
            <person name="Salamov A."/>
            <person name="Andreopoulos B."/>
            <person name="Baker S."/>
            <person name="Barry K."/>
            <person name="Bills G."/>
            <person name="Bluhm B."/>
            <person name="Cannon C."/>
            <person name="Castanera R."/>
            <person name="Culley D."/>
            <person name="Daum C."/>
            <person name="Ezra D."/>
            <person name="Gonzalez J."/>
            <person name="Henrissat B."/>
            <person name="Kuo A."/>
            <person name="Liang C."/>
            <person name="Lipzen A."/>
            <person name="Lutzoni F."/>
            <person name="Magnuson J."/>
            <person name="Mondo S."/>
            <person name="Nolan M."/>
            <person name="Ohm R."/>
            <person name="Pangilinan J."/>
            <person name="Park H.-J."/>
            <person name="Ramirez L."/>
            <person name="Alfaro M."/>
            <person name="Sun H."/>
            <person name="Tritt A."/>
            <person name="Yoshinaga Y."/>
            <person name="Zwiers L.-H."/>
            <person name="Turgeon B."/>
            <person name="Goodwin S."/>
            <person name="Spatafora J."/>
            <person name="Crous P."/>
            <person name="Grigoriev I."/>
        </authorList>
    </citation>
    <scope>NUCLEOTIDE SEQUENCE</scope>
    <source>
        <strain evidence="3">CBS 690.94</strain>
    </source>
</reference>
<keyword evidence="2" id="KW-0812">Transmembrane</keyword>
<dbReference type="OrthoDB" id="10532052at2759"/>
<comment type="caution">
    <text evidence="3">The sequence shown here is derived from an EMBL/GenBank/DDBJ whole genome shotgun (WGS) entry which is preliminary data.</text>
</comment>
<protein>
    <submittedName>
        <fullName evidence="3">Uncharacterized protein</fullName>
    </submittedName>
</protein>
<dbReference type="AlphaFoldDB" id="A0A9P4UB94"/>
<dbReference type="EMBL" id="MU001503">
    <property type="protein sequence ID" value="KAF2443093.1"/>
    <property type="molecule type" value="Genomic_DNA"/>
</dbReference>
<feature type="transmembrane region" description="Helical" evidence="2">
    <location>
        <begin position="36"/>
        <end position="54"/>
    </location>
</feature>
<evidence type="ECO:0000256" key="2">
    <source>
        <dbReference type="SAM" id="Phobius"/>
    </source>
</evidence>
<accession>A0A9P4UB94</accession>
<organism evidence="3 4">
    <name type="scientific">Karstenula rhodostoma CBS 690.94</name>
    <dbReference type="NCBI Taxonomy" id="1392251"/>
    <lineage>
        <taxon>Eukaryota</taxon>
        <taxon>Fungi</taxon>
        <taxon>Dikarya</taxon>
        <taxon>Ascomycota</taxon>
        <taxon>Pezizomycotina</taxon>
        <taxon>Dothideomycetes</taxon>
        <taxon>Pleosporomycetidae</taxon>
        <taxon>Pleosporales</taxon>
        <taxon>Massarineae</taxon>
        <taxon>Didymosphaeriaceae</taxon>
        <taxon>Karstenula</taxon>
    </lineage>
</organism>
<evidence type="ECO:0000256" key="1">
    <source>
        <dbReference type="SAM" id="MobiDB-lite"/>
    </source>
</evidence>
<sequence>MAPPASRQPSRVKRIWVSAGSRKWTGFARFAPHLQLLSLFLAVIQVALGCYILGSLLQYRKWTETCHSAFAHDPGYVPQTLRPPFTIYTQDNYHTGTKKHWIGNFSALEENPYLMACALILPIATLIMALNASCCHHFASPPHLRLALCIGLWQVVDPVLYLCYAASSLTVDWAYEDKAFEGASVCFVGGERGRVIEWLAKERIGAIGTSSAIAMTAGCVAVAYLGSTILGIYRAARDARIERHTYTANVILQELPSDENSRQERDIAHGDSPRAEPIEERAAGHAQRRNTEALTDDNDPLDDPVHLYAEPVRPREMV</sequence>
<gene>
    <name evidence="3" type="ORF">P171DRAFT_522741</name>
</gene>
<feature type="region of interest" description="Disordered" evidence="1">
    <location>
        <begin position="257"/>
        <end position="318"/>
    </location>
</feature>
<feature type="transmembrane region" description="Helical" evidence="2">
    <location>
        <begin position="113"/>
        <end position="134"/>
    </location>
</feature>
<feature type="transmembrane region" description="Helical" evidence="2">
    <location>
        <begin position="212"/>
        <end position="233"/>
    </location>
</feature>
<keyword evidence="4" id="KW-1185">Reference proteome</keyword>
<keyword evidence="2" id="KW-0472">Membrane</keyword>
<dbReference type="Proteomes" id="UP000799764">
    <property type="component" value="Unassembled WGS sequence"/>
</dbReference>
<feature type="compositionally biased region" description="Basic and acidic residues" evidence="1">
    <location>
        <begin position="259"/>
        <end position="283"/>
    </location>
</feature>
<evidence type="ECO:0000313" key="3">
    <source>
        <dbReference type="EMBL" id="KAF2443093.1"/>
    </source>
</evidence>
<name>A0A9P4UB94_9PLEO</name>
<keyword evidence="2" id="KW-1133">Transmembrane helix</keyword>